<sequence>MVNPTSYNENYKRKSEAFELNNINQQSATIYNNNEEDRLIADFNREGEKVKSILQNNFEDAIFSVAENFKNHYSIKDNIIVNKNKYIKNSHNAKKLEQQISDLQYVDSKINSSQSHSLRDFFSEVKNAIVCGKNDYLDVYKDIFSKYMNYVNDLRSAISTLNTYTKAGKKDGDISVNFLKLYIELNKVKKKYQDMVGEKSLFFTNILFKYQMEGRYLREINGKNIIYLNKEQSIKSLRAIENNLKDVKGITLNIENKNNKLIESNIDLSLESNKVNSNLDDILFKENSDINIGITCNVDFSDLNKFLKVFDEYLRAEGFVSDDELEERIKRVNDYNKNLIKEANLDGNIGVVLKSPMMEILNIKRENERIINETSTYHNRTQLQFDLFKKSIDTLEKKINTNLDELSKKYSAANSNYDNFVKIVSSTMNTLLEMAKGFLRF</sequence>
<accession>A0ABU6EER3</accession>
<dbReference type="RefSeq" id="WP_325934522.1">
    <property type="nucleotide sequence ID" value="NZ_JAMZOO010000002.1"/>
</dbReference>
<keyword evidence="3" id="KW-0964">Secreted</keyword>
<dbReference type="EMBL" id="JAMZOO010000002">
    <property type="protein sequence ID" value="MEB6857160.1"/>
    <property type="molecule type" value="Genomic_DNA"/>
</dbReference>
<dbReference type="Pfam" id="PF06511">
    <property type="entry name" value="T3SS_TC"/>
    <property type="match status" value="2"/>
</dbReference>
<gene>
    <name evidence="6" type="ORF">NA736_08980</name>
</gene>
<evidence type="ECO:0000256" key="5">
    <source>
        <dbReference type="ARBA" id="ARBA00023054"/>
    </source>
</evidence>
<comment type="subcellular location">
    <subcellularLocation>
        <location evidence="1">Secreted</location>
    </subcellularLocation>
</comment>
<dbReference type="Gene3D" id="1.20.1710.10">
    <property type="entry name" value="IpaD-like"/>
    <property type="match status" value="1"/>
</dbReference>
<evidence type="ECO:0000256" key="4">
    <source>
        <dbReference type="ARBA" id="ARBA00023026"/>
    </source>
</evidence>
<dbReference type="Proteomes" id="UP001332939">
    <property type="component" value="Unassembled WGS sequence"/>
</dbReference>
<dbReference type="InterPro" id="IPR036708">
    <property type="entry name" value="BipD-like_sf"/>
</dbReference>
<evidence type="ECO:0000256" key="3">
    <source>
        <dbReference type="ARBA" id="ARBA00022525"/>
    </source>
</evidence>
<protein>
    <submittedName>
        <fullName evidence="6">IpaD/SipD/SspD family type III secretion system needle tip protein</fullName>
    </submittedName>
</protein>
<reference evidence="6 7" key="1">
    <citation type="submission" date="2022-05" db="EMBL/GenBank/DDBJ databases">
        <title>Whole genome sequences of Escherichia coli of fish isolates collected from Assam, India.</title>
        <authorList>
            <person name="Sudha S."/>
            <person name="Muneeb K.H."/>
            <person name="Rakshit O."/>
            <person name="Mendem S.K."/>
            <person name="Raisen C."/>
            <person name="Holmes M.A."/>
            <person name="Shome B.R."/>
            <person name="Sivaraman G.K."/>
        </authorList>
    </citation>
    <scope>NUCLEOTIDE SEQUENCE [LARGE SCALE GENOMIC DNA]</scope>
    <source>
        <strain evidence="6 7">278</strain>
    </source>
</reference>
<comment type="similarity">
    <text evidence="2">Belongs to the invasin protein D family.</text>
</comment>
<proteinExistence type="inferred from homology"/>
<evidence type="ECO:0000313" key="7">
    <source>
        <dbReference type="Proteomes" id="UP001332939"/>
    </source>
</evidence>
<comment type="caution">
    <text evidence="6">The sequence shown here is derived from an EMBL/GenBank/DDBJ whole genome shotgun (WGS) entry which is preliminary data.</text>
</comment>
<name>A0ABU6EER3_9GAMM</name>
<dbReference type="InterPro" id="IPR009483">
    <property type="entry name" value="IpaD/BipD/SipD"/>
</dbReference>
<dbReference type="SUPFAM" id="SSF140693">
    <property type="entry name" value="IpaD-like"/>
    <property type="match status" value="2"/>
</dbReference>
<keyword evidence="7" id="KW-1185">Reference proteome</keyword>
<evidence type="ECO:0000256" key="1">
    <source>
        <dbReference type="ARBA" id="ARBA00004613"/>
    </source>
</evidence>
<keyword evidence="4" id="KW-0843">Virulence</keyword>
<organism evidence="6 7">
    <name type="scientific">Proteus cibi</name>
    <dbReference type="NCBI Taxonomy" id="2050966"/>
    <lineage>
        <taxon>Bacteria</taxon>
        <taxon>Pseudomonadati</taxon>
        <taxon>Pseudomonadota</taxon>
        <taxon>Gammaproteobacteria</taxon>
        <taxon>Enterobacterales</taxon>
        <taxon>Morganellaceae</taxon>
        <taxon>Proteus</taxon>
    </lineage>
</organism>
<evidence type="ECO:0000313" key="6">
    <source>
        <dbReference type="EMBL" id="MEB6857160.1"/>
    </source>
</evidence>
<keyword evidence="5" id="KW-0175">Coiled coil</keyword>
<evidence type="ECO:0000256" key="2">
    <source>
        <dbReference type="ARBA" id="ARBA00007741"/>
    </source>
</evidence>